<dbReference type="PIRSF" id="PIRSF037442">
    <property type="entry name" value="UCP037442_abhydr"/>
    <property type="match status" value="1"/>
</dbReference>
<feature type="domain" description="Serine aminopeptidase S33" evidence="1">
    <location>
        <begin position="35"/>
        <end position="173"/>
    </location>
</feature>
<reference evidence="2 3" key="1">
    <citation type="submission" date="2020-03" db="EMBL/GenBank/DDBJ databases">
        <authorList>
            <person name="Lai Q."/>
        </authorList>
    </citation>
    <scope>NUCLEOTIDE SEQUENCE [LARGE SCALE GENOMIC DNA]</scope>
    <source>
        <strain evidence="2 3">CCUG 25036</strain>
    </source>
</reference>
<dbReference type="InterPro" id="IPR029058">
    <property type="entry name" value="AB_hydrolase_fold"/>
</dbReference>
<name>A0A7X5UC71_9GAMM</name>
<comment type="caution">
    <text evidence="2">The sequence shown here is derived from an EMBL/GenBank/DDBJ whole genome shotgun (WGS) entry which is preliminary data.</text>
</comment>
<organism evidence="2 3">
    <name type="scientific">Luteibacter anthropi</name>
    <dbReference type="NCBI Taxonomy" id="564369"/>
    <lineage>
        <taxon>Bacteria</taxon>
        <taxon>Pseudomonadati</taxon>
        <taxon>Pseudomonadota</taxon>
        <taxon>Gammaproteobacteria</taxon>
        <taxon>Lysobacterales</taxon>
        <taxon>Rhodanobacteraceae</taxon>
        <taxon>Luteibacter</taxon>
    </lineage>
</organism>
<dbReference type="InterPro" id="IPR017208">
    <property type="entry name" value="UCP037442_abhydr"/>
</dbReference>
<dbReference type="RefSeq" id="WP_166949541.1">
    <property type="nucleotide sequence ID" value="NZ_JAARLZ010000007.1"/>
</dbReference>
<proteinExistence type="predicted"/>
<dbReference type="EMBL" id="JAARLZ010000007">
    <property type="protein sequence ID" value="NII07568.1"/>
    <property type="molecule type" value="Genomic_DNA"/>
</dbReference>
<protein>
    <submittedName>
        <fullName evidence="2">Alpha/beta fold hydrolase</fullName>
    </submittedName>
</protein>
<dbReference type="InterPro" id="IPR022742">
    <property type="entry name" value="Hydrolase_4"/>
</dbReference>
<evidence type="ECO:0000313" key="2">
    <source>
        <dbReference type="EMBL" id="NII07568.1"/>
    </source>
</evidence>
<dbReference type="Proteomes" id="UP000490980">
    <property type="component" value="Unassembled WGS sequence"/>
</dbReference>
<sequence length="285" mass="30408">MSEPAADPAIHPETLSLQMTDGARADLMLYRPQGPVRACLLWVPAMGVSARHYQAFARALAARGVVVGVHEWRGHGSSDRRAGRRQDWGYRELLGDDLPHSLDALRAAAPGVPVLLGGHSLGGQLACLLASTTPVPLSGVVLVATGAPYWRRFKPWTYGAYVFAPLLAKLVGRLPGHSIGFGGNEARGVIADWGRSGRTGRYAARGMPVDFEAALARQKAPVHAWLLREDWLAPLSSLEWLQGKMPAAPHTTAILSSDDLGGAAADHFAWMKAPDAVAARIANAI</sequence>
<keyword evidence="3" id="KW-1185">Reference proteome</keyword>
<dbReference type="Gene3D" id="3.40.50.1820">
    <property type="entry name" value="alpha/beta hydrolase"/>
    <property type="match status" value="1"/>
</dbReference>
<dbReference type="GO" id="GO:0016787">
    <property type="term" value="F:hydrolase activity"/>
    <property type="evidence" value="ECO:0007669"/>
    <property type="project" value="UniProtKB-KW"/>
</dbReference>
<accession>A0A7X5UC71</accession>
<evidence type="ECO:0000313" key="3">
    <source>
        <dbReference type="Proteomes" id="UP000490980"/>
    </source>
</evidence>
<evidence type="ECO:0000259" key="1">
    <source>
        <dbReference type="Pfam" id="PF12146"/>
    </source>
</evidence>
<dbReference type="AlphaFoldDB" id="A0A7X5UC71"/>
<dbReference type="Pfam" id="PF12146">
    <property type="entry name" value="Hydrolase_4"/>
    <property type="match status" value="1"/>
</dbReference>
<dbReference type="SUPFAM" id="SSF53474">
    <property type="entry name" value="alpha/beta-Hydrolases"/>
    <property type="match status" value="1"/>
</dbReference>
<gene>
    <name evidence="2" type="ORF">HBF25_14380</name>
</gene>
<keyword evidence="2" id="KW-0378">Hydrolase</keyword>